<organism evidence="1">
    <name type="scientific">Magallana gigas</name>
    <name type="common">Pacific oyster</name>
    <name type="synonym">Crassostrea gigas</name>
    <dbReference type="NCBI Taxonomy" id="29159"/>
    <lineage>
        <taxon>Eukaryota</taxon>
        <taxon>Metazoa</taxon>
        <taxon>Spiralia</taxon>
        <taxon>Lophotrochozoa</taxon>
        <taxon>Mollusca</taxon>
        <taxon>Bivalvia</taxon>
        <taxon>Autobranchia</taxon>
        <taxon>Pteriomorphia</taxon>
        <taxon>Ostreida</taxon>
        <taxon>Ostreoidea</taxon>
        <taxon>Ostreidae</taxon>
        <taxon>Magallana</taxon>
    </lineage>
</organism>
<reference evidence="1" key="1">
    <citation type="journal article" date="2012" name="Nature">
        <title>The oyster genome reveals stress adaptation and complexity of shell formation.</title>
        <authorList>
            <person name="Zhang G."/>
            <person name="Fang X."/>
            <person name="Guo X."/>
            <person name="Li L."/>
            <person name="Luo R."/>
            <person name="Xu F."/>
            <person name="Yang P."/>
            <person name="Zhang L."/>
            <person name="Wang X."/>
            <person name="Qi H."/>
            <person name="Xiong Z."/>
            <person name="Que H."/>
            <person name="Xie Y."/>
            <person name="Holland P.W."/>
            <person name="Paps J."/>
            <person name="Zhu Y."/>
            <person name="Wu F."/>
            <person name="Chen Y."/>
            <person name="Wang J."/>
            <person name="Peng C."/>
            <person name="Meng J."/>
            <person name="Yang L."/>
            <person name="Liu J."/>
            <person name="Wen B."/>
            <person name="Zhang N."/>
            <person name="Huang Z."/>
            <person name="Zhu Q."/>
            <person name="Feng Y."/>
            <person name="Mount A."/>
            <person name="Hedgecock D."/>
            <person name="Xu Z."/>
            <person name="Liu Y."/>
            <person name="Domazet-Loso T."/>
            <person name="Du Y."/>
            <person name="Sun X."/>
            <person name="Zhang S."/>
            <person name="Liu B."/>
            <person name="Cheng P."/>
            <person name="Jiang X."/>
            <person name="Li J."/>
            <person name="Fan D."/>
            <person name="Wang W."/>
            <person name="Fu W."/>
            <person name="Wang T."/>
            <person name="Wang B."/>
            <person name="Zhang J."/>
            <person name="Peng Z."/>
            <person name="Li Y."/>
            <person name="Li N."/>
            <person name="Wang J."/>
            <person name="Chen M."/>
            <person name="He Y."/>
            <person name="Tan F."/>
            <person name="Song X."/>
            <person name="Zheng Q."/>
            <person name="Huang R."/>
            <person name="Yang H."/>
            <person name="Du X."/>
            <person name="Chen L."/>
            <person name="Yang M."/>
            <person name="Gaffney P.M."/>
            <person name="Wang S."/>
            <person name="Luo L."/>
            <person name="She Z."/>
            <person name="Ming Y."/>
            <person name="Huang W."/>
            <person name="Zhang S."/>
            <person name="Huang B."/>
            <person name="Zhang Y."/>
            <person name="Qu T."/>
            <person name="Ni P."/>
            <person name="Miao G."/>
            <person name="Wang J."/>
            <person name="Wang Q."/>
            <person name="Steinberg C.E."/>
            <person name="Wang H."/>
            <person name="Li N."/>
            <person name="Qian L."/>
            <person name="Zhang G."/>
            <person name="Li Y."/>
            <person name="Yang H."/>
            <person name="Liu X."/>
            <person name="Wang J."/>
            <person name="Yin Y."/>
            <person name="Wang J."/>
        </authorList>
    </citation>
    <scope>NUCLEOTIDE SEQUENCE [LARGE SCALE GENOMIC DNA]</scope>
    <source>
        <strain evidence="1">05x7-T-G4-1.051#20</strain>
    </source>
</reference>
<proteinExistence type="predicted"/>
<dbReference type="EMBL" id="JH817403">
    <property type="protein sequence ID" value="EKC29524.1"/>
    <property type="molecule type" value="Genomic_DNA"/>
</dbReference>
<accession>K1QEM0</accession>
<sequence length="92" mass="9354">MLPVAKCVANAEAVFVYGEGNLILSRGRGVPGGGGSTELPLFRGLMMRGAGGGGGGGWDGGSVEGTAAANLKQNKGHSTELVTYYTDRNDRP</sequence>
<protein>
    <submittedName>
        <fullName evidence="1">Uncharacterized protein</fullName>
    </submittedName>
</protein>
<dbReference type="AlphaFoldDB" id="K1QEM0"/>
<evidence type="ECO:0000313" key="1">
    <source>
        <dbReference type="EMBL" id="EKC29524.1"/>
    </source>
</evidence>
<name>K1QEM0_MAGGI</name>
<gene>
    <name evidence="1" type="ORF">CGI_10006251</name>
</gene>
<dbReference type="InParanoid" id="K1QEM0"/>
<dbReference type="HOGENOM" id="CLU_2415415_0_0_1"/>